<protein>
    <submittedName>
        <fullName evidence="3">Uncharacterized protein YlxW (UPF0749 family)</fullName>
    </submittedName>
</protein>
<reference evidence="3 4" key="1">
    <citation type="submission" date="2018-04" db="EMBL/GenBank/DDBJ databases">
        <title>Genomic Encyclopedia of Type Strains, Phase IV (KMG-IV): sequencing the most valuable type-strain genomes for metagenomic binning, comparative biology and taxonomic classification.</title>
        <authorList>
            <person name="Goeker M."/>
        </authorList>
    </citation>
    <scope>NUCLEOTIDE SEQUENCE [LARGE SCALE GENOMIC DNA]</scope>
    <source>
        <strain evidence="3 4">DSM 20705</strain>
    </source>
</reference>
<evidence type="ECO:0000313" key="3">
    <source>
        <dbReference type="EMBL" id="PVY94781.1"/>
    </source>
</evidence>
<comment type="similarity">
    <text evidence="1">Belongs to the UPF0749 family.</text>
</comment>
<dbReference type="RefSeq" id="WP_034545937.1">
    <property type="nucleotide sequence ID" value="NZ_CAUPJO010000003.1"/>
</dbReference>
<comment type="caution">
    <text evidence="3">The sequence shown here is derived from an EMBL/GenBank/DDBJ whole genome shotgun (WGS) entry which is preliminary data.</text>
</comment>
<proteinExistence type="inferred from homology"/>
<dbReference type="Proteomes" id="UP000245793">
    <property type="component" value="Unassembled WGS sequence"/>
</dbReference>
<accession>A0A2U1E4D3</accession>
<evidence type="ECO:0000313" key="4">
    <source>
        <dbReference type="Proteomes" id="UP000245793"/>
    </source>
</evidence>
<organism evidence="3 4">
    <name type="scientific">Ezakiella coagulans</name>
    <dbReference type="NCBI Taxonomy" id="46507"/>
    <lineage>
        <taxon>Bacteria</taxon>
        <taxon>Bacillati</taxon>
        <taxon>Bacillota</taxon>
        <taxon>Tissierellia</taxon>
        <taxon>Ezakiella</taxon>
    </lineage>
</organism>
<sequence>MKNKIELAVIAIILGLLIGLQIRTINLNTSQKKDGGTLRAKELAELLKKSREERDRQKEEIQELNKKLYDYETRLKSKDNPNNKLYDEIEKLKIISGLSDVKGRGIELRISVPSNVSSVTEDIIADNPETLLKLISSLNAADAEAISINGQRITSTTEIERAGNFLQINGVAVASPYIVKAIGDSDTLKSALKIKSGIIDTLNSLGLVVDLTAKEDVEVEKLQKMPDIHFTTEVKKRDE</sequence>
<feature type="coiled-coil region" evidence="2">
    <location>
        <begin position="40"/>
        <end position="74"/>
    </location>
</feature>
<keyword evidence="2" id="KW-0175">Coiled coil</keyword>
<evidence type="ECO:0000256" key="1">
    <source>
        <dbReference type="ARBA" id="ARBA00009108"/>
    </source>
</evidence>
<evidence type="ECO:0000256" key="2">
    <source>
        <dbReference type="SAM" id="Coils"/>
    </source>
</evidence>
<dbReference type="Gene3D" id="3.30.70.1880">
    <property type="entry name" value="Protein of unknown function DUF881"/>
    <property type="match status" value="1"/>
</dbReference>
<dbReference type="InterPro" id="IPR010273">
    <property type="entry name" value="DUF881"/>
</dbReference>
<name>A0A2U1E4D3_9FIRM</name>
<gene>
    <name evidence="3" type="ORF">C7381_10318</name>
</gene>
<keyword evidence="4" id="KW-1185">Reference proteome</keyword>
<dbReference type="EMBL" id="QEKV01000003">
    <property type="protein sequence ID" value="PVY94781.1"/>
    <property type="molecule type" value="Genomic_DNA"/>
</dbReference>
<dbReference type="Pfam" id="PF05949">
    <property type="entry name" value="DUF881"/>
    <property type="match status" value="1"/>
</dbReference>
<dbReference type="PANTHER" id="PTHR37313:SF2">
    <property type="entry name" value="UPF0749 PROTEIN YLXX"/>
    <property type="match status" value="1"/>
</dbReference>
<dbReference type="AlphaFoldDB" id="A0A2U1E4D3"/>
<dbReference type="PANTHER" id="PTHR37313">
    <property type="entry name" value="UPF0749 PROTEIN RV1825"/>
    <property type="match status" value="1"/>
</dbReference>